<reference evidence="2" key="1">
    <citation type="journal article" date="2019" name="Int. J. Syst. Evol. Microbiol.">
        <title>The Global Catalogue of Microorganisms (GCM) 10K type strain sequencing project: providing services to taxonomists for standard genome sequencing and annotation.</title>
        <authorList>
            <consortium name="The Broad Institute Genomics Platform"/>
            <consortium name="The Broad Institute Genome Sequencing Center for Infectious Disease"/>
            <person name="Wu L."/>
            <person name="Ma J."/>
        </authorList>
    </citation>
    <scope>NUCLEOTIDE SEQUENCE [LARGE SCALE GENOMIC DNA]</scope>
    <source>
        <strain evidence="2">CGMCC 4.1622</strain>
    </source>
</reference>
<evidence type="ECO:0000313" key="2">
    <source>
        <dbReference type="Proteomes" id="UP001596066"/>
    </source>
</evidence>
<comment type="caution">
    <text evidence="1">The sequence shown here is derived from an EMBL/GenBank/DDBJ whole genome shotgun (WGS) entry which is preliminary data.</text>
</comment>
<name>A0ABW0VRQ8_9ACTN</name>
<dbReference type="RefSeq" id="WP_346148952.1">
    <property type="nucleotide sequence ID" value="NZ_BAAAUA010000059.1"/>
</dbReference>
<sequence length="48" mass="5019">MPIEDTGRTVDTALADGTPAKDAKRLVGLAIRRGDIHADNATCLVADL</sequence>
<protein>
    <submittedName>
        <fullName evidence="1">Uncharacterized protein</fullName>
    </submittedName>
</protein>
<dbReference type="EMBL" id="JBHSOC010000155">
    <property type="protein sequence ID" value="MFC5647329.1"/>
    <property type="molecule type" value="Genomic_DNA"/>
</dbReference>
<evidence type="ECO:0000313" key="1">
    <source>
        <dbReference type="EMBL" id="MFC5647329.1"/>
    </source>
</evidence>
<organism evidence="1 2">
    <name type="scientific">Kitasatospora cinereorecta</name>
    <dbReference type="NCBI Taxonomy" id="285560"/>
    <lineage>
        <taxon>Bacteria</taxon>
        <taxon>Bacillati</taxon>
        <taxon>Actinomycetota</taxon>
        <taxon>Actinomycetes</taxon>
        <taxon>Kitasatosporales</taxon>
        <taxon>Streptomycetaceae</taxon>
        <taxon>Kitasatospora</taxon>
    </lineage>
</organism>
<keyword evidence="2" id="KW-1185">Reference proteome</keyword>
<proteinExistence type="predicted"/>
<gene>
    <name evidence="1" type="ORF">ACFPZF_39080</name>
</gene>
<accession>A0ABW0VRQ8</accession>
<dbReference type="Proteomes" id="UP001596066">
    <property type="component" value="Unassembled WGS sequence"/>
</dbReference>